<evidence type="ECO:0000256" key="1">
    <source>
        <dbReference type="SAM" id="SignalP"/>
    </source>
</evidence>
<sequence length="205" mass="22060">MDRLHQATPGLGTGGLGLLTWLSGVQGSAPAVARTVWVCAWRHPALTFDCSESETDCARGQRTLPPAVWLPNLSSRGGPPVWRHAAPCVRRHRSRRRKVHCSRLPTVRRPFLPCIVAPVRHRGSTDGRQTAGVDTVQVSWACADVPGWVAAMLGCEGSGRVRVGTCWRSLAAKARCLCGCRSLPGAPSATGCLLPMQQSLDDRPI</sequence>
<accession>A0A165MHA1</accession>
<gene>
    <name evidence="2" type="ORF">DAEQUDRAFT_513135</name>
</gene>
<reference evidence="2 3" key="1">
    <citation type="journal article" date="2016" name="Mol. Biol. Evol.">
        <title>Comparative Genomics of Early-Diverging Mushroom-Forming Fungi Provides Insights into the Origins of Lignocellulose Decay Capabilities.</title>
        <authorList>
            <person name="Nagy L.G."/>
            <person name="Riley R."/>
            <person name="Tritt A."/>
            <person name="Adam C."/>
            <person name="Daum C."/>
            <person name="Floudas D."/>
            <person name="Sun H."/>
            <person name="Yadav J.S."/>
            <person name="Pangilinan J."/>
            <person name="Larsson K.H."/>
            <person name="Matsuura K."/>
            <person name="Barry K."/>
            <person name="Labutti K."/>
            <person name="Kuo R."/>
            <person name="Ohm R.A."/>
            <person name="Bhattacharya S.S."/>
            <person name="Shirouzu T."/>
            <person name="Yoshinaga Y."/>
            <person name="Martin F.M."/>
            <person name="Grigoriev I.V."/>
            <person name="Hibbett D.S."/>
        </authorList>
    </citation>
    <scope>NUCLEOTIDE SEQUENCE [LARGE SCALE GENOMIC DNA]</scope>
    <source>
        <strain evidence="2 3">L-15889</strain>
    </source>
</reference>
<keyword evidence="1" id="KW-0732">Signal</keyword>
<feature type="chain" id="PRO_5007862407" description="Secreted protein" evidence="1">
    <location>
        <begin position="28"/>
        <end position="205"/>
    </location>
</feature>
<protein>
    <recommendedName>
        <fullName evidence="4">Secreted protein</fullName>
    </recommendedName>
</protein>
<evidence type="ECO:0000313" key="2">
    <source>
        <dbReference type="EMBL" id="KZT65682.1"/>
    </source>
</evidence>
<dbReference type="Proteomes" id="UP000076727">
    <property type="component" value="Unassembled WGS sequence"/>
</dbReference>
<dbReference type="AlphaFoldDB" id="A0A165MHA1"/>
<evidence type="ECO:0008006" key="4">
    <source>
        <dbReference type="Google" id="ProtNLM"/>
    </source>
</evidence>
<evidence type="ECO:0000313" key="3">
    <source>
        <dbReference type="Proteomes" id="UP000076727"/>
    </source>
</evidence>
<keyword evidence="3" id="KW-1185">Reference proteome</keyword>
<dbReference type="EMBL" id="KV429101">
    <property type="protein sequence ID" value="KZT65682.1"/>
    <property type="molecule type" value="Genomic_DNA"/>
</dbReference>
<proteinExistence type="predicted"/>
<feature type="signal peptide" evidence="1">
    <location>
        <begin position="1"/>
        <end position="27"/>
    </location>
</feature>
<name>A0A165MHA1_9APHY</name>
<organism evidence="2 3">
    <name type="scientific">Daedalea quercina L-15889</name>
    <dbReference type="NCBI Taxonomy" id="1314783"/>
    <lineage>
        <taxon>Eukaryota</taxon>
        <taxon>Fungi</taxon>
        <taxon>Dikarya</taxon>
        <taxon>Basidiomycota</taxon>
        <taxon>Agaricomycotina</taxon>
        <taxon>Agaricomycetes</taxon>
        <taxon>Polyporales</taxon>
        <taxon>Fomitopsis</taxon>
    </lineage>
</organism>